<name>A0A2P2QL59_RHIMU</name>
<accession>A0A2P2QL59</accession>
<organism evidence="1">
    <name type="scientific">Rhizophora mucronata</name>
    <name type="common">Asiatic mangrove</name>
    <dbReference type="NCBI Taxonomy" id="61149"/>
    <lineage>
        <taxon>Eukaryota</taxon>
        <taxon>Viridiplantae</taxon>
        <taxon>Streptophyta</taxon>
        <taxon>Embryophyta</taxon>
        <taxon>Tracheophyta</taxon>
        <taxon>Spermatophyta</taxon>
        <taxon>Magnoliopsida</taxon>
        <taxon>eudicotyledons</taxon>
        <taxon>Gunneridae</taxon>
        <taxon>Pentapetalae</taxon>
        <taxon>rosids</taxon>
        <taxon>fabids</taxon>
        <taxon>Malpighiales</taxon>
        <taxon>Rhizophoraceae</taxon>
        <taxon>Rhizophora</taxon>
    </lineage>
</organism>
<dbReference type="EMBL" id="GGEC01087163">
    <property type="protein sequence ID" value="MBX67647.1"/>
    <property type="molecule type" value="Transcribed_RNA"/>
</dbReference>
<dbReference type="AlphaFoldDB" id="A0A2P2QL59"/>
<proteinExistence type="predicted"/>
<sequence>MVIKVPCSSFLLVHGKPKANYARKRR</sequence>
<reference evidence="1" key="1">
    <citation type="submission" date="2018-02" db="EMBL/GenBank/DDBJ databases">
        <title>Rhizophora mucronata_Transcriptome.</title>
        <authorList>
            <person name="Meera S.P."/>
            <person name="Sreeshan A."/>
            <person name="Augustine A."/>
        </authorList>
    </citation>
    <scope>NUCLEOTIDE SEQUENCE</scope>
    <source>
        <tissue evidence="1">Leaf</tissue>
    </source>
</reference>
<evidence type="ECO:0000313" key="1">
    <source>
        <dbReference type="EMBL" id="MBX67647.1"/>
    </source>
</evidence>
<protein>
    <submittedName>
        <fullName evidence="1">Uncharacterized protein</fullName>
    </submittedName>
</protein>